<keyword evidence="2" id="KW-0238">DNA-binding</keyword>
<accession>A0ABV6HMY8</accession>
<dbReference type="InterPro" id="IPR002577">
    <property type="entry name" value="HTH_HxlR"/>
</dbReference>
<dbReference type="PROSITE" id="PS51118">
    <property type="entry name" value="HTH_HXLR"/>
    <property type="match status" value="1"/>
</dbReference>
<keyword evidence="3" id="KW-0804">Transcription</keyword>
<organism evidence="5 6">
    <name type="scientific">Olivibacter oleidegradans</name>
    <dbReference type="NCBI Taxonomy" id="760123"/>
    <lineage>
        <taxon>Bacteria</taxon>
        <taxon>Pseudomonadati</taxon>
        <taxon>Bacteroidota</taxon>
        <taxon>Sphingobacteriia</taxon>
        <taxon>Sphingobacteriales</taxon>
        <taxon>Sphingobacteriaceae</taxon>
        <taxon>Olivibacter</taxon>
    </lineage>
</organism>
<evidence type="ECO:0000256" key="3">
    <source>
        <dbReference type="ARBA" id="ARBA00023163"/>
    </source>
</evidence>
<dbReference type="SUPFAM" id="SSF46785">
    <property type="entry name" value="Winged helix' DNA-binding domain"/>
    <property type="match status" value="1"/>
</dbReference>
<dbReference type="Proteomes" id="UP001589774">
    <property type="component" value="Unassembled WGS sequence"/>
</dbReference>
<feature type="domain" description="HTH hxlR-type" evidence="4">
    <location>
        <begin position="12"/>
        <end position="110"/>
    </location>
</feature>
<evidence type="ECO:0000313" key="6">
    <source>
        <dbReference type="Proteomes" id="UP001589774"/>
    </source>
</evidence>
<keyword evidence="6" id="KW-1185">Reference proteome</keyword>
<reference evidence="5 6" key="1">
    <citation type="submission" date="2024-09" db="EMBL/GenBank/DDBJ databases">
        <authorList>
            <person name="Sun Q."/>
            <person name="Mori K."/>
        </authorList>
    </citation>
    <scope>NUCLEOTIDE SEQUENCE [LARGE SCALE GENOMIC DNA]</scope>
    <source>
        <strain evidence="5 6">CCM 7765</strain>
    </source>
</reference>
<dbReference type="PANTHER" id="PTHR33204">
    <property type="entry name" value="TRANSCRIPTIONAL REGULATOR, MARR FAMILY"/>
    <property type="match status" value="1"/>
</dbReference>
<dbReference type="Gene3D" id="1.10.10.10">
    <property type="entry name" value="Winged helix-like DNA-binding domain superfamily/Winged helix DNA-binding domain"/>
    <property type="match status" value="1"/>
</dbReference>
<dbReference type="RefSeq" id="WP_130855164.1">
    <property type="nucleotide sequence ID" value="NZ_JBHLWO010000002.1"/>
</dbReference>
<gene>
    <name evidence="5" type="ORF">ACFFI0_18210</name>
</gene>
<evidence type="ECO:0000256" key="2">
    <source>
        <dbReference type="ARBA" id="ARBA00023125"/>
    </source>
</evidence>
<comment type="caution">
    <text evidence="5">The sequence shown here is derived from an EMBL/GenBank/DDBJ whole genome shotgun (WGS) entry which is preliminary data.</text>
</comment>
<evidence type="ECO:0000259" key="4">
    <source>
        <dbReference type="PROSITE" id="PS51118"/>
    </source>
</evidence>
<dbReference type="EMBL" id="JBHLWO010000002">
    <property type="protein sequence ID" value="MFC0320266.1"/>
    <property type="molecule type" value="Genomic_DNA"/>
</dbReference>
<dbReference type="Pfam" id="PF01638">
    <property type="entry name" value="HxlR"/>
    <property type="match status" value="1"/>
</dbReference>
<sequence length="118" mass="13719">MYQKKIPVMLDCGLHLFMEVMSGKWKISLLWSIYHGIKRPGEIHRTLSKASRRVLDVQLNQLVAHGLILKKDYNTKPFKVEYELTELGKSLIPVIESTARWGEENREILEERILSEGV</sequence>
<dbReference type="InterPro" id="IPR036390">
    <property type="entry name" value="WH_DNA-bd_sf"/>
</dbReference>
<evidence type="ECO:0000313" key="5">
    <source>
        <dbReference type="EMBL" id="MFC0320266.1"/>
    </source>
</evidence>
<keyword evidence="1" id="KW-0805">Transcription regulation</keyword>
<proteinExistence type="predicted"/>
<dbReference type="InterPro" id="IPR036388">
    <property type="entry name" value="WH-like_DNA-bd_sf"/>
</dbReference>
<dbReference type="PANTHER" id="PTHR33204:SF29">
    <property type="entry name" value="TRANSCRIPTIONAL REGULATOR"/>
    <property type="match status" value="1"/>
</dbReference>
<name>A0ABV6HMY8_9SPHI</name>
<evidence type="ECO:0000256" key="1">
    <source>
        <dbReference type="ARBA" id="ARBA00023015"/>
    </source>
</evidence>
<protein>
    <submittedName>
        <fullName evidence="5">Winged helix-turn-helix transcriptional regulator</fullName>
    </submittedName>
</protein>